<evidence type="ECO:0000256" key="2">
    <source>
        <dbReference type="ARBA" id="ARBA00022473"/>
    </source>
</evidence>
<dbReference type="OrthoDB" id="1936278at2759"/>
<dbReference type="Pfam" id="PF02519">
    <property type="entry name" value="Auxin_inducible"/>
    <property type="match status" value="1"/>
</dbReference>
<dbReference type="RefSeq" id="XP_030523217.1">
    <property type="nucleotide sequence ID" value="XM_030667357.2"/>
</dbReference>
<dbReference type="Proteomes" id="UP000827889">
    <property type="component" value="Chromosome 11"/>
</dbReference>
<dbReference type="AlphaFoldDB" id="A0A8B8NL50"/>
<dbReference type="KEGG" id="rarg:115735918"/>
<keyword evidence="3" id="KW-0341">Growth regulation</keyword>
<accession>A0A8B8NL50</accession>
<dbReference type="PANTHER" id="PTHR31175:SF122">
    <property type="entry name" value="AUXIN-RESPONSIVE PROTEIN SAUR64-LIKE"/>
    <property type="match status" value="1"/>
</dbReference>
<gene>
    <name evidence="5" type="primary">LOC115735918</name>
</gene>
<dbReference type="GeneID" id="115735918"/>
<name>A0A8B8NL50_9MYRT</name>
<comment type="similarity">
    <text evidence="1">Belongs to the ARG7 family.</text>
</comment>
<dbReference type="PANTHER" id="PTHR31175">
    <property type="entry name" value="AUXIN-RESPONSIVE FAMILY PROTEIN"/>
    <property type="match status" value="1"/>
</dbReference>
<organism evidence="4 5">
    <name type="scientific">Rhodamnia argentea</name>
    <dbReference type="NCBI Taxonomy" id="178133"/>
    <lineage>
        <taxon>Eukaryota</taxon>
        <taxon>Viridiplantae</taxon>
        <taxon>Streptophyta</taxon>
        <taxon>Embryophyta</taxon>
        <taxon>Tracheophyta</taxon>
        <taxon>Spermatophyta</taxon>
        <taxon>Magnoliopsida</taxon>
        <taxon>eudicotyledons</taxon>
        <taxon>Gunneridae</taxon>
        <taxon>Pentapetalae</taxon>
        <taxon>rosids</taxon>
        <taxon>malvids</taxon>
        <taxon>Myrtales</taxon>
        <taxon>Myrtaceae</taxon>
        <taxon>Myrtoideae</taxon>
        <taxon>Myrteae</taxon>
        <taxon>Australasian group</taxon>
        <taxon>Rhodamnia</taxon>
    </lineage>
</organism>
<proteinExistence type="inferred from homology"/>
<evidence type="ECO:0000256" key="1">
    <source>
        <dbReference type="ARBA" id="ARBA00006974"/>
    </source>
</evidence>
<reference evidence="5" key="1">
    <citation type="submission" date="2025-08" db="UniProtKB">
        <authorList>
            <consortium name="RefSeq"/>
        </authorList>
    </citation>
    <scope>IDENTIFICATION</scope>
    <source>
        <tissue evidence="5">Leaf</tissue>
    </source>
</reference>
<keyword evidence="4" id="KW-1185">Reference proteome</keyword>
<evidence type="ECO:0000313" key="5">
    <source>
        <dbReference type="RefSeq" id="XP_030523217.1"/>
    </source>
</evidence>
<evidence type="ECO:0000313" key="4">
    <source>
        <dbReference type="Proteomes" id="UP000827889"/>
    </source>
</evidence>
<keyword evidence="2" id="KW-0217">Developmental protein</keyword>
<dbReference type="InterPro" id="IPR003676">
    <property type="entry name" value="SAUR_fam"/>
</dbReference>
<dbReference type="GO" id="GO:0009733">
    <property type="term" value="P:response to auxin"/>
    <property type="evidence" value="ECO:0007669"/>
    <property type="project" value="InterPro"/>
</dbReference>
<protein>
    <submittedName>
        <fullName evidence="5">Auxin-responsive protein SAUR64-like</fullName>
    </submittedName>
</protein>
<sequence>MISPKKLLRMARKWQNLDATGGKFLATPSVADKGHFVVYTTDERRFMIPLSYLCSDIFQMLFEMSEEEFGLSSDGPIIMPCDAAAMEYIVSLVKQGVAKELEKALLNSILCRRCS</sequence>
<evidence type="ECO:0000256" key="3">
    <source>
        <dbReference type="ARBA" id="ARBA00022604"/>
    </source>
</evidence>